<sequence length="437" mass="49010">MRCSAPLSLSRTLSPSPVPSSFASRVSRRLPLGFPGRAAAAAVSNWKCIRRACFCSAAPSPSPVPSGECDPPAETEDYVVVNFYRFVFVQDPQELLAQHISFMEGRDIHGRIYLNEQGINAQYSGPKKDALAYVDFVKEDQRFSDILVQTSPSLYGCHVFPRLKLRYKPSLVQVVGKISHLSLLDSAKRATPLTPSQWRIQLEAINNVNNLSNVDINRNCIILDVRNGYEWDIGHFQGAQRPNVDCFKSTSFGLSESEVLASDPLAGVDKDKTDILMYCTGGIRCDMYSTLLREKGFERLYTLKGGVSHYLQAEGSSGWIGNLFVFDSRLSLPPSSYNPEAESQLDGVEEVKSQHEAFARCYVCGSHITELRHRNCANIDCNHLFLCCRECSANLRGSCCLNCTTAPRLRPLLPMKGHQKYEKWHHYRDLIQAQRRS</sequence>
<protein>
    <recommendedName>
        <fullName evidence="2">Rhodanese domain-containing protein</fullName>
    </recommendedName>
</protein>
<dbReference type="InterPro" id="IPR036873">
    <property type="entry name" value="Rhodanese-like_dom_sf"/>
</dbReference>
<name>A0A328DYD3_9ASTE</name>
<gene>
    <name evidence="3" type="ORF">DM860_015894</name>
</gene>
<dbReference type="SUPFAM" id="SSF52821">
    <property type="entry name" value="Rhodanese/Cell cycle control phosphatase"/>
    <property type="match status" value="1"/>
</dbReference>
<dbReference type="InterPro" id="IPR020936">
    <property type="entry name" value="TrhO"/>
</dbReference>
<evidence type="ECO:0000313" key="4">
    <source>
        <dbReference type="Proteomes" id="UP000249390"/>
    </source>
</evidence>
<dbReference type="EMBL" id="NQVE01000056">
    <property type="protein sequence ID" value="RAL50747.1"/>
    <property type="molecule type" value="Genomic_DNA"/>
</dbReference>
<evidence type="ECO:0000256" key="1">
    <source>
        <dbReference type="SAM" id="MobiDB-lite"/>
    </source>
</evidence>
<feature type="compositionally biased region" description="Low complexity" evidence="1">
    <location>
        <begin position="1"/>
        <end position="21"/>
    </location>
</feature>
<dbReference type="InterPro" id="IPR022111">
    <property type="entry name" value="Rhodanese_C"/>
</dbReference>
<dbReference type="PANTHER" id="PTHR43268">
    <property type="entry name" value="THIOSULFATE SULFURTRANSFERASE/RHODANESE-LIKE DOMAIN-CONTAINING PROTEIN 2"/>
    <property type="match status" value="1"/>
</dbReference>
<feature type="region of interest" description="Disordered" evidence="1">
    <location>
        <begin position="1"/>
        <end position="22"/>
    </location>
</feature>
<reference evidence="3 4" key="1">
    <citation type="submission" date="2018-06" db="EMBL/GenBank/DDBJ databases">
        <title>The Genome of Cuscuta australis (Dodder) Provides Insight into the Evolution of Plant Parasitism.</title>
        <authorList>
            <person name="Liu H."/>
        </authorList>
    </citation>
    <scope>NUCLEOTIDE SEQUENCE [LARGE SCALE GENOMIC DNA]</scope>
    <source>
        <strain evidence="4">cv. Yunnan</strain>
        <tissue evidence="3">Vines</tissue>
    </source>
</reference>
<evidence type="ECO:0000313" key="3">
    <source>
        <dbReference type="EMBL" id="RAL50747.1"/>
    </source>
</evidence>
<dbReference type="AlphaFoldDB" id="A0A328DYD3"/>
<dbReference type="PANTHER" id="PTHR43268:SF3">
    <property type="entry name" value="RHODANESE-LIKE DOMAIN-CONTAINING PROTEIN 7-RELATED"/>
    <property type="match status" value="1"/>
</dbReference>
<accession>A0A328DYD3</accession>
<dbReference type="InterPro" id="IPR040503">
    <property type="entry name" value="TRHO_N"/>
</dbReference>
<dbReference type="InterPro" id="IPR001763">
    <property type="entry name" value="Rhodanese-like_dom"/>
</dbReference>
<dbReference type="CDD" id="cd01518">
    <property type="entry name" value="RHOD_YceA"/>
    <property type="match status" value="1"/>
</dbReference>
<comment type="caution">
    <text evidence="3">The sequence shown here is derived from an EMBL/GenBank/DDBJ whole genome shotgun (WGS) entry which is preliminary data.</text>
</comment>
<dbReference type="Gene3D" id="3.30.70.100">
    <property type="match status" value="1"/>
</dbReference>
<dbReference type="Pfam" id="PF12368">
    <property type="entry name" value="Rhodanese_C"/>
    <property type="match status" value="1"/>
</dbReference>
<organism evidence="3 4">
    <name type="scientific">Cuscuta australis</name>
    <dbReference type="NCBI Taxonomy" id="267555"/>
    <lineage>
        <taxon>Eukaryota</taxon>
        <taxon>Viridiplantae</taxon>
        <taxon>Streptophyta</taxon>
        <taxon>Embryophyta</taxon>
        <taxon>Tracheophyta</taxon>
        <taxon>Spermatophyta</taxon>
        <taxon>Magnoliopsida</taxon>
        <taxon>eudicotyledons</taxon>
        <taxon>Gunneridae</taxon>
        <taxon>Pentapetalae</taxon>
        <taxon>asterids</taxon>
        <taxon>lamiids</taxon>
        <taxon>Solanales</taxon>
        <taxon>Convolvulaceae</taxon>
        <taxon>Cuscuteae</taxon>
        <taxon>Cuscuta</taxon>
        <taxon>Cuscuta subgen. Grammica</taxon>
        <taxon>Cuscuta sect. Cleistogrammica</taxon>
    </lineage>
</organism>
<feature type="domain" description="Rhodanese" evidence="2">
    <location>
        <begin position="216"/>
        <end position="319"/>
    </location>
</feature>
<dbReference type="Proteomes" id="UP000249390">
    <property type="component" value="Unassembled WGS sequence"/>
</dbReference>
<dbReference type="Pfam" id="PF00581">
    <property type="entry name" value="Rhodanese"/>
    <property type="match status" value="1"/>
</dbReference>
<proteinExistence type="predicted"/>
<evidence type="ECO:0000259" key="2">
    <source>
        <dbReference type="PROSITE" id="PS50206"/>
    </source>
</evidence>
<dbReference type="Gene3D" id="3.40.250.10">
    <property type="entry name" value="Rhodanese-like domain"/>
    <property type="match status" value="1"/>
</dbReference>
<dbReference type="SMART" id="SM00450">
    <property type="entry name" value="RHOD"/>
    <property type="match status" value="1"/>
</dbReference>
<keyword evidence="4" id="KW-1185">Reference proteome</keyword>
<dbReference type="Pfam" id="PF17773">
    <property type="entry name" value="UPF0176_N"/>
    <property type="match status" value="1"/>
</dbReference>
<dbReference type="PROSITE" id="PS50206">
    <property type="entry name" value="RHODANESE_3"/>
    <property type="match status" value="1"/>
</dbReference>